<dbReference type="GO" id="GO:0004300">
    <property type="term" value="F:enoyl-CoA hydratase activity"/>
    <property type="evidence" value="ECO:0007669"/>
    <property type="project" value="TreeGrafter"/>
</dbReference>
<dbReference type="GO" id="GO:0016509">
    <property type="term" value="F:long-chain (3S)-3-hydroxyacyl-CoA dehydrogenase (NAD+) activity"/>
    <property type="evidence" value="ECO:0007669"/>
    <property type="project" value="TreeGrafter"/>
</dbReference>
<comment type="caution">
    <text evidence="1">The sequence shown here is derived from an EMBL/GenBank/DDBJ whole genome shotgun (WGS) entry which is preliminary data.</text>
</comment>
<dbReference type="SUPFAM" id="SSF48179">
    <property type="entry name" value="6-phosphogluconate dehydrogenase C-terminal domain-like"/>
    <property type="match status" value="1"/>
</dbReference>
<dbReference type="InterPro" id="IPR050136">
    <property type="entry name" value="FA_oxidation_alpha_subunit"/>
</dbReference>
<dbReference type="PANTHER" id="PTHR43612">
    <property type="entry name" value="TRIFUNCTIONAL ENZYME SUBUNIT ALPHA"/>
    <property type="match status" value="1"/>
</dbReference>
<dbReference type="Gene3D" id="1.10.1040.50">
    <property type="match status" value="1"/>
</dbReference>
<protein>
    <recommendedName>
        <fullName evidence="3">3-hydroxyacyl-CoA dehydrogenase C-terminal domain-containing protein</fullName>
    </recommendedName>
</protein>
<organism evidence="1 2">
    <name type="scientific">Pseudofrankia asymbiotica</name>
    <dbReference type="NCBI Taxonomy" id="1834516"/>
    <lineage>
        <taxon>Bacteria</taxon>
        <taxon>Bacillati</taxon>
        <taxon>Actinomycetota</taxon>
        <taxon>Actinomycetes</taxon>
        <taxon>Frankiales</taxon>
        <taxon>Frankiaceae</taxon>
        <taxon>Pseudofrankia</taxon>
    </lineage>
</organism>
<dbReference type="Proteomes" id="UP000188929">
    <property type="component" value="Unassembled WGS sequence"/>
</dbReference>
<dbReference type="GO" id="GO:0006635">
    <property type="term" value="P:fatty acid beta-oxidation"/>
    <property type="evidence" value="ECO:0007669"/>
    <property type="project" value="TreeGrafter"/>
</dbReference>
<evidence type="ECO:0008006" key="3">
    <source>
        <dbReference type="Google" id="ProtNLM"/>
    </source>
</evidence>
<reference evidence="2" key="1">
    <citation type="submission" date="2016-10" db="EMBL/GenBank/DDBJ databases">
        <title>Frankia sp. NRRL B-16386 Genome sequencing.</title>
        <authorList>
            <person name="Ghodhbane-Gtari F."/>
            <person name="Swanson E."/>
            <person name="Gueddou A."/>
            <person name="Hezbri K."/>
            <person name="Ktari K."/>
            <person name="Nouioui I."/>
            <person name="Morris K."/>
            <person name="Simpson S."/>
            <person name="Abebe-Akele F."/>
            <person name="Thomas K."/>
            <person name="Gtari M."/>
            <person name="Tisa L.S."/>
        </authorList>
    </citation>
    <scope>NUCLEOTIDE SEQUENCE [LARGE SCALE GENOMIC DNA]</scope>
    <source>
        <strain evidence="2">NRRL B-16386</strain>
    </source>
</reference>
<proteinExistence type="predicted"/>
<dbReference type="STRING" id="1834516.BL253_36230"/>
<name>A0A1V2I1M6_9ACTN</name>
<accession>A0A1V2I1M6</accession>
<evidence type="ECO:0000313" key="2">
    <source>
        <dbReference type="Proteomes" id="UP000188929"/>
    </source>
</evidence>
<keyword evidence="2" id="KW-1185">Reference proteome</keyword>
<evidence type="ECO:0000313" key="1">
    <source>
        <dbReference type="EMBL" id="ONH22226.1"/>
    </source>
</evidence>
<dbReference type="InterPro" id="IPR008927">
    <property type="entry name" value="6-PGluconate_DH-like_C_sf"/>
</dbReference>
<dbReference type="AlphaFoldDB" id="A0A1V2I1M6"/>
<gene>
    <name evidence="1" type="ORF">BL253_36230</name>
</gene>
<dbReference type="PANTHER" id="PTHR43612:SF3">
    <property type="entry name" value="TRIFUNCTIONAL ENZYME SUBUNIT ALPHA, MITOCHONDRIAL"/>
    <property type="match status" value="1"/>
</dbReference>
<sequence length="92" mass="9825">MLFAEAIETVRCFDEGALRSVLDANVGSLLGIGFPAWTDGTAQYINGYEGPTGTGPAGFVARAWDLARRNGDRFLPPRSVVLAAEQGRLVAR</sequence>
<dbReference type="EMBL" id="MOMC01000114">
    <property type="protein sequence ID" value="ONH22226.1"/>
    <property type="molecule type" value="Genomic_DNA"/>
</dbReference>